<dbReference type="SUPFAM" id="SSF82771">
    <property type="entry name" value="GIY-YIG endonuclease"/>
    <property type="match status" value="1"/>
</dbReference>
<dbReference type="RefSeq" id="WP_079164030.1">
    <property type="nucleotide sequence ID" value="NZ_LN831788.1"/>
</dbReference>
<reference evidence="3" key="1">
    <citation type="submission" date="2015-02" db="EMBL/GenBank/DDBJ databases">
        <authorList>
            <person name="Gomez-Escribano P.J."/>
        </authorList>
    </citation>
    <scope>NUCLEOTIDE SEQUENCE [LARGE SCALE GENOMIC DNA]</scope>
    <source>
        <strain evidence="3">C34 (DSM 42122 / NRRL B-24963)</strain>
        <plasmid evidence="3">pSLE1</plasmid>
    </source>
</reference>
<evidence type="ECO:0000313" key="2">
    <source>
        <dbReference type="EMBL" id="CQR59266.1"/>
    </source>
</evidence>
<dbReference type="InterPro" id="IPR000305">
    <property type="entry name" value="GIY-YIG_endonuc"/>
</dbReference>
<dbReference type="EMBL" id="LN831788">
    <property type="protein sequence ID" value="CQR59266.1"/>
    <property type="molecule type" value="Genomic_DNA"/>
</dbReference>
<dbReference type="KEGG" id="sle:sle1_099"/>
<dbReference type="PROSITE" id="PS50164">
    <property type="entry name" value="GIY_YIG"/>
    <property type="match status" value="1"/>
</dbReference>
<evidence type="ECO:0000259" key="1">
    <source>
        <dbReference type="PROSITE" id="PS50164"/>
    </source>
</evidence>
<evidence type="ECO:0000313" key="3">
    <source>
        <dbReference type="Proteomes" id="UP000035016"/>
    </source>
</evidence>
<sequence>MNEETEATGPLPSQPAPGCTAVYRFYGAAGELLYVGITSDPKSRWRSHAGEKPWWHEVARKEVTWFANRTEAGIAELHAIETEGPRYDRSNPKNKIDNEDRRTQDQAYVAEALRMVRDDIEAGVFPPATALPSAHHLASRYGLSRSAVTSALWKVEPRVLTHASPHWLVLDRSSPAGEAARSCGAVYGLGIELFGLHVPFHGDDLSARSRLPKTSVTKGLGALQKTGMADMQWGKRGRALWTLLPKPMPDGLKPARDLPPHEDL</sequence>
<dbReference type="InterPro" id="IPR035901">
    <property type="entry name" value="GIY-YIG_endonuc_sf"/>
</dbReference>
<proteinExistence type="predicted"/>
<gene>
    <name evidence="2" type="ORF">sle1_099</name>
</gene>
<dbReference type="PATRIC" id="fig|1437453.6.peg.7225"/>
<dbReference type="InterPro" id="IPR036390">
    <property type="entry name" value="WH_DNA-bd_sf"/>
</dbReference>
<dbReference type="Gene3D" id="3.40.1440.10">
    <property type="entry name" value="GIY-YIG endonuclease"/>
    <property type="match status" value="1"/>
</dbReference>
<dbReference type="Proteomes" id="UP000035016">
    <property type="component" value="Plasmid pSLE1"/>
</dbReference>
<dbReference type="SUPFAM" id="SSF46785">
    <property type="entry name" value="Winged helix' DNA-binding domain"/>
    <property type="match status" value="1"/>
</dbReference>
<protein>
    <submittedName>
        <fullName evidence="2">Sle1_099 protein</fullName>
    </submittedName>
</protein>
<dbReference type="AlphaFoldDB" id="A0A0F7VR37"/>
<geneLocation type="plasmid" evidence="2 3">
    <name>pSLE1</name>
</geneLocation>
<dbReference type="SMART" id="SM00465">
    <property type="entry name" value="GIYc"/>
    <property type="match status" value="1"/>
</dbReference>
<feature type="domain" description="GIY-YIG" evidence="1">
    <location>
        <begin position="18"/>
        <end position="95"/>
    </location>
</feature>
<keyword evidence="2" id="KW-0614">Plasmid</keyword>
<name>A0A0F7VR37_STRLW</name>
<dbReference type="InterPro" id="IPR036388">
    <property type="entry name" value="WH-like_DNA-bd_sf"/>
</dbReference>
<organism evidence="2 3">
    <name type="scientific">Streptomyces leeuwenhoekii</name>
    <dbReference type="NCBI Taxonomy" id="1437453"/>
    <lineage>
        <taxon>Bacteria</taxon>
        <taxon>Bacillati</taxon>
        <taxon>Actinomycetota</taxon>
        <taxon>Actinomycetes</taxon>
        <taxon>Kitasatosporales</taxon>
        <taxon>Streptomycetaceae</taxon>
        <taxon>Streptomyces</taxon>
    </lineage>
</organism>
<dbReference type="Pfam" id="PF01541">
    <property type="entry name" value="GIY-YIG"/>
    <property type="match status" value="1"/>
</dbReference>
<accession>A0A0F7VR37</accession>
<dbReference type="Gene3D" id="1.10.10.10">
    <property type="entry name" value="Winged helix-like DNA-binding domain superfamily/Winged helix DNA-binding domain"/>
    <property type="match status" value="1"/>
</dbReference>